<accession>A0A0J9SDH1</accession>
<feature type="non-terminal residue" evidence="1">
    <location>
        <position position="178"/>
    </location>
</feature>
<dbReference type="Pfam" id="PF05795">
    <property type="entry name" value="Plasmodium_Vir"/>
    <property type="match status" value="1"/>
</dbReference>
<dbReference type="EMBL" id="KQ234312">
    <property type="protein sequence ID" value="KMZ79962.1"/>
    <property type="molecule type" value="Genomic_DNA"/>
</dbReference>
<name>A0A0J9SDH1_PLAVI</name>
<evidence type="ECO:0000313" key="2">
    <source>
        <dbReference type="Proteomes" id="UP000053562"/>
    </source>
</evidence>
<dbReference type="Proteomes" id="UP000053562">
    <property type="component" value="Unassembled WGS sequence"/>
</dbReference>
<dbReference type="AlphaFoldDB" id="A0A0J9SDH1"/>
<reference evidence="1 2" key="1">
    <citation type="submission" date="2011-08" db="EMBL/GenBank/DDBJ databases">
        <title>The Genome Sequence of Plasmodium vivax India VII.</title>
        <authorList>
            <consortium name="The Broad Institute Genome Sequencing Platform"/>
            <consortium name="The Broad Institute Genome Sequencing Center for Infectious Disease"/>
            <person name="Neafsey D."/>
            <person name="Carlton J."/>
            <person name="Barnwell J."/>
            <person name="Collins W."/>
            <person name="Escalante A."/>
            <person name="Mullikin J."/>
            <person name="Saul A."/>
            <person name="Guigo R."/>
            <person name="Camara F."/>
            <person name="Young S.K."/>
            <person name="Zeng Q."/>
            <person name="Gargeya S."/>
            <person name="Fitzgerald M."/>
            <person name="Haas B."/>
            <person name="Abouelleil A."/>
            <person name="Alvarado L."/>
            <person name="Arachchi H.M."/>
            <person name="Berlin A."/>
            <person name="Brown A."/>
            <person name="Chapman S.B."/>
            <person name="Chen Z."/>
            <person name="Dunbar C."/>
            <person name="Freedman E."/>
            <person name="Gearin G."/>
            <person name="Gellesch M."/>
            <person name="Goldberg J."/>
            <person name="Griggs A."/>
            <person name="Gujja S."/>
            <person name="Heiman D."/>
            <person name="Howarth C."/>
            <person name="Larson L."/>
            <person name="Lui A."/>
            <person name="MacDonald P.J.P."/>
            <person name="Montmayeur A."/>
            <person name="Murphy C."/>
            <person name="Neiman D."/>
            <person name="Pearson M."/>
            <person name="Priest M."/>
            <person name="Roberts A."/>
            <person name="Saif S."/>
            <person name="Shea T."/>
            <person name="Shenoy N."/>
            <person name="Sisk P."/>
            <person name="Stolte C."/>
            <person name="Sykes S."/>
            <person name="Wortman J."/>
            <person name="Nusbaum C."/>
            <person name="Birren B."/>
        </authorList>
    </citation>
    <scope>NUCLEOTIDE SEQUENCE [LARGE SCALE GENOMIC DNA]</scope>
    <source>
        <strain evidence="1 2">India VII</strain>
    </source>
</reference>
<protein>
    <recommendedName>
        <fullName evidence="3">CYIR protein</fullName>
    </recommendedName>
</protein>
<feature type="non-terminal residue" evidence="1">
    <location>
        <position position="1"/>
    </location>
</feature>
<organism evidence="1 2">
    <name type="scientific">Plasmodium vivax India VII</name>
    <dbReference type="NCBI Taxonomy" id="1077284"/>
    <lineage>
        <taxon>Eukaryota</taxon>
        <taxon>Sar</taxon>
        <taxon>Alveolata</taxon>
        <taxon>Apicomplexa</taxon>
        <taxon>Aconoidasida</taxon>
        <taxon>Haemosporida</taxon>
        <taxon>Plasmodiidae</taxon>
        <taxon>Plasmodium</taxon>
        <taxon>Plasmodium (Plasmodium)</taxon>
    </lineage>
</organism>
<dbReference type="InterPro" id="IPR008780">
    <property type="entry name" value="Plasmodium_Vir"/>
</dbReference>
<gene>
    <name evidence="1" type="ORF">PVIIG_04217</name>
</gene>
<evidence type="ECO:0000313" key="1">
    <source>
        <dbReference type="EMBL" id="KMZ79962.1"/>
    </source>
</evidence>
<evidence type="ECO:0008006" key="3">
    <source>
        <dbReference type="Google" id="ProtNLM"/>
    </source>
</evidence>
<sequence>ITKLCRKMEYIIENFNQFCPTSSNQNCQYIYKSFIYWLYGKINEGNYDIFYIHWIYNKLQIFIEKFFLEKDKKYTFYRYYSRVFDMEELQNKKLLYDFFEYYDNIKIMLEPKNSNVNEYCQYIKYIFELHKKIQQQNNLTSFSSYRNELEKFQKKFNREELTFLKNHCKDDHKNPLFR</sequence>
<proteinExistence type="predicted"/>